<protein>
    <submittedName>
        <fullName evidence="1">Uncharacterized protein</fullName>
    </submittedName>
</protein>
<evidence type="ECO:0000313" key="2">
    <source>
        <dbReference type="Proteomes" id="UP001595615"/>
    </source>
</evidence>
<dbReference type="EMBL" id="JBHRXV010000014">
    <property type="protein sequence ID" value="MFC3714326.1"/>
    <property type="molecule type" value="Genomic_DNA"/>
</dbReference>
<sequence length="122" mass="13576">MLSLRNGAAVSRALSSDIDPELRALIARRVDQLQGYGAEDIGELVHFLVVEPGDTVEAVRAELGFSPLVNFVDGSRYGEPGWTPSWEVAEQHGDWFEIVFVLSDDGFGWVMWFPATFAHFFS</sequence>
<accession>A0ABV7XEV2</accession>
<evidence type="ECO:0000313" key="1">
    <source>
        <dbReference type="EMBL" id="MFC3714326.1"/>
    </source>
</evidence>
<reference evidence="2" key="1">
    <citation type="journal article" date="2019" name="Int. J. Syst. Evol. Microbiol.">
        <title>The Global Catalogue of Microorganisms (GCM) 10K type strain sequencing project: providing services to taxonomists for standard genome sequencing and annotation.</title>
        <authorList>
            <consortium name="The Broad Institute Genomics Platform"/>
            <consortium name="The Broad Institute Genome Sequencing Center for Infectious Disease"/>
            <person name="Wu L."/>
            <person name="Ma J."/>
        </authorList>
    </citation>
    <scope>NUCLEOTIDE SEQUENCE [LARGE SCALE GENOMIC DNA]</scope>
    <source>
        <strain evidence="2">KCTC 42644</strain>
    </source>
</reference>
<organism evidence="1 2">
    <name type="scientific">Sphingoaurantiacus capsulatus</name>
    <dbReference type="NCBI Taxonomy" id="1771310"/>
    <lineage>
        <taxon>Bacteria</taxon>
        <taxon>Pseudomonadati</taxon>
        <taxon>Pseudomonadota</taxon>
        <taxon>Alphaproteobacteria</taxon>
        <taxon>Sphingomonadales</taxon>
        <taxon>Sphingosinicellaceae</taxon>
        <taxon>Sphingoaurantiacus</taxon>
    </lineage>
</organism>
<proteinExistence type="predicted"/>
<name>A0ABV7XEV2_9SPHN</name>
<comment type="caution">
    <text evidence="1">The sequence shown here is derived from an EMBL/GenBank/DDBJ whole genome shotgun (WGS) entry which is preliminary data.</text>
</comment>
<keyword evidence="2" id="KW-1185">Reference proteome</keyword>
<dbReference type="Proteomes" id="UP001595615">
    <property type="component" value="Unassembled WGS sequence"/>
</dbReference>
<dbReference type="RefSeq" id="WP_380863722.1">
    <property type="nucleotide sequence ID" value="NZ_JBHRXV010000014.1"/>
</dbReference>
<gene>
    <name evidence="1" type="ORF">ACFOMD_17285</name>
</gene>